<gene>
    <name evidence="3" type="ORF">JVT61DRAFT_2304</name>
</gene>
<dbReference type="Gene3D" id="3.15.10.20">
    <property type="entry name" value="Activator of Hsp90 ATPase Aha1, N-terminal domain"/>
    <property type="match status" value="1"/>
</dbReference>
<reference evidence="3" key="1">
    <citation type="submission" date="2021-03" db="EMBL/GenBank/DDBJ databases">
        <title>Evolutionary innovations through gain and loss of genes in the ectomycorrhizal Boletales.</title>
        <authorList>
            <person name="Wu G."/>
            <person name="Miyauchi S."/>
            <person name="Morin E."/>
            <person name="Yang Z.-L."/>
            <person name="Xu J."/>
            <person name="Martin F.M."/>
        </authorList>
    </citation>
    <scope>NUCLEOTIDE SEQUENCE</scope>
    <source>
        <strain evidence="3">BR01</strain>
    </source>
</reference>
<dbReference type="GO" id="GO:0001671">
    <property type="term" value="F:ATPase activator activity"/>
    <property type="evidence" value="ECO:0007669"/>
    <property type="project" value="InterPro"/>
</dbReference>
<comment type="similarity">
    <text evidence="1">Belongs to the AHA1 family.</text>
</comment>
<protein>
    <recommendedName>
        <fullName evidence="2">Activator of Hsp90 ATPase AHSA1-like N-terminal domain-containing protein</fullName>
    </recommendedName>
</protein>
<organism evidence="3 4">
    <name type="scientific">Boletus reticuloceps</name>
    <dbReference type="NCBI Taxonomy" id="495285"/>
    <lineage>
        <taxon>Eukaryota</taxon>
        <taxon>Fungi</taxon>
        <taxon>Dikarya</taxon>
        <taxon>Basidiomycota</taxon>
        <taxon>Agaricomycotina</taxon>
        <taxon>Agaricomycetes</taxon>
        <taxon>Agaricomycetidae</taxon>
        <taxon>Boletales</taxon>
        <taxon>Boletineae</taxon>
        <taxon>Boletaceae</taxon>
        <taxon>Boletoideae</taxon>
        <taxon>Boletus</taxon>
    </lineage>
</organism>
<accession>A0A8I3AAK7</accession>
<evidence type="ECO:0000313" key="4">
    <source>
        <dbReference type="Proteomes" id="UP000683000"/>
    </source>
</evidence>
<evidence type="ECO:0000256" key="1">
    <source>
        <dbReference type="ARBA" id="ARBA00006817"/>
    </source>
</evidence>
<dbReference type="InterPro" id="IPR036338">
    <property type="entry name" value="Aha1"/>
</dbReference>
<evidence type="ECO:0000313" key="3">
    <source>
        <dbReference type="EMBL" id="KAG6376323.1"/>
    </source>
</evidence>
<feature type="domain" description="Activator of Hsp90 ATPase AHSA1-like N-terminal" evidence="2">
    <location>
        <begin position="62"/>
        <end position="111"/>
    </location>
</feature>
<dbReference type="InterPro" id="IPR015310">
    <property type="entry name" value="AHSA1-like_N"/>
</dbReference>
<proteinExistence type="inferred from homology"/>
<name>A0A8I3AAK7_9AGAM</name>
<dbReference type="EMBL" id="JAGFBS010000012">
    <property type="protein sequence ID" value="KAG6376323.1"/>
    <property type="molecule type" value="Genomic_DNA"/>
</dbReference>
<keyword evidence="4" id="KW-1185">Reference proteome</keyword>
<dbReference type="SUPFAM" id="SSF103111">
    <property type="entry name" value="Activator of Hsp90 ATPase, Aha1"/>
    <property type="match status" value="1"/>
</dbReference>
<evidence type="ECO:0000259" key="2">
    <source>
        <dbReference type="Pfam" id="PF09229"/>
    </source>
</evidence>
<dbReference type="AlphaFoldDB" id="A0A8I3AAK7"/>
<dbReference type="Proteomes" id="UP000683000">
    <property type="component" value="Unassembled WGS sequence"/>
</dbReference>
<comment type="caution">
    <text evidence="3">The sequence shown here is derived from an EMBL/GenBank/DDBJ whole genome shotgun (WGS) entry which is preliminary data.</text>
</comment>
<dbReference type="Pfam" id="PF09229">
    <property type="entry name" value="Aha1_N"/>
    <property type="match status" value="1"/>
</dbReference>
<sequence>MFWRLRLNSDTSGFSSTRFANATRTAVLALSFLLLSKLKPSSSRCARCRCQVSLQTGTGRTRTVTQWAKAWFQEELTKISIQGDGGENIKVTSTSWVDGDVELGQRKSKCVSGSCVNTSQDDQSGGTLTG</sequence>
<dbReference type="OrthoDB" id="567237at2759"/>
<dbReference type="GO" id="GO:0051087">
    <property type="term" value="F:protein-folding chaperone binding"/>
    <property type="evidence" value="ECO:0007669"/>
    <property type="project" value="InterPro"/>
</dbReference>